<dbReference type="GO" id="GO:0004642">
    <property type="term" value="F:phosphoribosylformylglycinamidine synthase activity"/>
    <property type="evidence" value="ECO:0007669"/>
    <property type="project" value="TreeGrafter"/>
</dbReference>
<feature type="signal peptide" evidence="5">
    <location>
        <begin position="1"/>
        <end position="20"/>
    </location>
</feature>
<dbReference type="PROSITE" id="PS51273">
    <property type="entry name" value="GATASE_TYPE_1"/>
    <property type="match status" value="1"/>
</dbReference>
<evidence type="ECO:0000256" key="5">
    <source>
        <dbReference type="SAM" id="SignalP"/>
    </source>
</evidence>
<dbReference type="Proteomes" id="UP001054889">
    <property type="component" value="Unassembled WGS sequence"/>
</dbReference>
<dbReference type="CDD" id="cd01740">
    <property type="entry name" value="GATase1_FGAR_AT"/>
    <property type="match status" value="1"/>
</dbReference>
<dbReference type="FunFam" id="3.90.650.10:FF:000017">
    <property type="entry name" value="Probable phosphoribosylformylglycinamidine synthase, chloroplastic/mitochondrial"/>
    <property type="match status" value="1"/>
</dbReference>
<evidence type="ECO:0000256" key="3">
    <source>
        <dbReference type="ARBA" id="ARBA00022755"/>
    </source>
</evidence>
<dbReference type="InterPro" id="IPR055181">
    <property type="entry name" value="FGAR-AT_PurM_N-like"/>
</dbReference>
<reference evidence="9" key="2">
    <citation type="submission" date="2021-12" db="EMBL/GenBank/DDBJ databases">
        <title>Resequencing data analysis of finger millet.</title>
        <authorList>
            <person name="Hatakeyama M."/>
            <person name="Aluri S."/>
            <person name="Balachadran M.T."/>
            <person name="Sivarajan S.R."/>
            <person name="Poveda L."/>
            <person name="Shimizu-Inatsugi R."/>
            <person name="Schlapbach R."/>
            <person name="Sreeman S.M."/>
            <person name="Shimizu K.K."/>
        </authorList>
    </citation>
    <scope>NUCLEOTIDE SEQUENCE</scope>
</reference>
<dbReference type="Pfam" id="PF22689">
    <property type="entry name" value="FGAR-AT_PurM_N-like"/>
    <property type="match status" value="1"/>
</dbReference>
<evidence type="ECO:0000259" key="8">
    <source>
        <dbReference type="Pfam" id="PF22689"/>
    </source>
</evidence>
<comment type="caution">
    <text evidence="9">The sequence shown here is derived from an EMBL/GenBank/DDBJ whole genome shotgun (WGS) entry which is preliminary data.</text>
</comment>
<evidence type="ECO:0000259" key="7">
    <source>
        <dbReference type="Pfam" id="PF18076"/>
    </source>
</evidence>
<dbReference type="InterPro" id="IPR036676">
    <property type="entry name" value="PurM-like_C_sf"/>
</dbReference>
<dbReference type="AlphaFoldDB" id="A0AAV5CED7"/>
<dbReference type="InterPro" id="IPR029062">
    <property type="entry name" value="Class_I_gatase-like"/>
</dbReference>
<keyword evidence="3" id="KW-0658">Purine biosynthesis</keyword>
<dbReference type="Gene3D" id="3.90.650.10">
    <property type="entry name" value="PurM-like C-terminal domain"/>
    <property type="match status" value="2"/>
</dbReference>
<accession>A0AAV5CED7</accession>
<dbReference type="GO" id="GO:0005737">
    <property type="term" value="C:cytoplasm"/>
    <property type="evidence" value="ECO:0007669"/>
    <property type="project" value="TreeGrafter"/>
</dbReference>
<feature type="domain" description="PurM-like C-terminal" evidence="6">
    <location>
        <begin position="735"/>
        <end position="866"/>
    </location>
</feature>
<evidence type="ECO:0000256" key="1">
    <source>
        <dbReference type="ARBA" id="ARBA00022598"/>
    </source>
</evidence>
<feature type="domain" description="Phosphoribosylformylglycinamidine synthase N-terminal" evidence="7">
    <location>
        <begin position="217"/>
        <end position="280"/>
    </location>
</feature>
<evidence type="ECO:0000259" key="6">
    <source>
        <dbReference type="Pfam" id="PF02769"/>
    </source>
</evidence>
<keyword evidence="4" id="KW-0067">ATP-binding</keyword>
<evidence type="ECO:0000313" key="9">
    <source>
        <dbReference type="EMBL" id="GJM96399.1"/>
    </source>
</evidence>
<dbReference type="Gene3D" id="3.40.50.880">
    <property type="match status" value="1"/>
</dbReference>
<dbReference type="Gene3D" id="3.30.1330.10">
    <property type="entry name" value="PurM-like, N-terminal domain"/>
    <property type="match status" value="1"/>
</dbReference>
<keyword evidence="1" id="KW-0436">Ligase</keyword>
<dbReference type="GO" id="GO:0006164">
    <property type="term" value="P:purine nucleotide biosynthetic process"/>
    <property type="evidence" value="ECO:0007669"/>
    <property type="project" value="UniProtKB-KW"/>
</dbReference>
<feature type="domain" description="FGAR-AT PurM N-terminal-like" evidence="8">
    <location>
        <begin position="553"/>
        <end position="703"/>
    </location>
</feature>
<dbReference type="CDD" id="cd02204">
    <property type="entry name" value="PurL_repeat2"/>
    <property type="match status" value="1"/>
</dbReference>
<dbReference type="InterPro" id="IPR036604">
    <property type="entry name" value="PurS-like_sf"/>
</dbReference>
<evidence type="ECO:0000313" key="10">
    <source>
        <dbReference type="Proteomes" id="UP001054889"/>
    </source>
</evidence>
<dbReference type="SUPFAM" id="SSF82697">
    <property type="entry name" value="PurS-like"/>
    <property type="match status" value="1"/>
</dbReference>
<dbReference type="EMBL" id="BQKI01000006">
    <property type="protein sequence ID" value="GJM96399.1"/>
    <property type="molecule type" value="Genomic_DNA"/>
</dbReference>
<dbReference type="InterPro" id="IPR010918">
    <property type="entry name" value="PurM-like_C_dom"/>
</dbReference>
<sequence length="1277" mass="138629">MAEGEALFILKLMLVGDGGAWMMVAGTGRPGGGECGDDYDLQSCCSHEEVRGKGEPRGGSLSGEVSTDLHSTVTFFHHKKIKSVHKRNHDTFLVLHLGLKLHKKYRWKTKMGPRNDDSTFIVPGRGHGEISARGGNLGLQEEVGVLAAGSWGSLTDMVKHTVPVLKEVIDQEGFDRPLVEKSGTAMEVGFVHFYRKPYHQEFETMVLLRKLKAKSAPQIAFPTAFSTNAVTICQSVSLVEVIWLERSRRYLLCLKPGSDPLDERQLSDFAALVHDRMTELAPYPGAEKSVGGRIRHTHDTGKGSFIAASTAGYCVGNFQIDDVPGEDPSLPYPSNLASPLQILIEVSDGASNYGGTFGDPEIGMLVVKIGGPAHRVGIGGVAASSMISDQSYAKLGLNALPSGDAEMAHKLYRVVRTCAEMGDNNPIISFDDQGSEGNCNVLKKLIYRDAETNICSISDKDRASSSVMETLGAEYQEQSTLFVKSGGRTLLESLCERERIPMAVIGEVNGCGTLLLSDSVSMVHAKLNGLPPPTPIEELELDKRVLRLLSVCSKRFLTPKVDRTVTGLVAHQQTVGPLQLPLADVAVIAQTYTDLTGVACSIGEQPIKGLLNPKAMARLALGEALTNLVWAKVTSFSDVKASANWIYANTLNGHCVNDATVAFADCMSELGIIIDGERDSFSMGCQCGGEVVKAPGNLVISTYVTCPDITLSVTPDFKLGNYGVLLQIDIGKGKRRLGGSALAQAFDQIGNECPDIDDVSYLRKAFKGVQELLNQRIISAGHDISDGGLIVCALEMAFAGNCGIKLDINSEDASNLFEALFAEEIGLVIEVHSKNLNFVKQKLETRDVSTSVIENVTTSPEIEVVVDGKLHLKERTWYLRDLWEETSFKLEELQSLPACVKLEKGLKSRTSPSWSLSFTPKFTKEELFVASSKPKVAIIREEGSNGDREMAAAFYAAGFEPWDVTMSDLLAGKSSLAEFRGVAFVGGSSYADVLDSAKGWAASIRFNHLLRHQFLDFYHRPDTFSLGVCNGCQLMALLGWIPGPDVGGSLDKGGDMSQPRFVHNESGRFECRFISVYIRDYPAIMLKGMEGSTLGMWSAYAKGRAYFPDESVLDNVVKFNLAPVLYCDDANNITETYPFNPSGSPLGIAALCSPDGRHLAMMPHPERSFMMWQYPCSNLKLWHEPPSVLASCVQHDGPGRDDSSDLLAAPARAKPPRGHVLAPCALAATKAITSTSSTAHVRWIELGRLARTPMASTQRAVTRDLLLEITEIANANR</sequence>
<proteinExistence type="predicted"/>
<name>A0AAV5CED7_ELECO</name>
<protein>
    <recommendedName>
        <fullName evidence="11">Formylglycinamide ribotide amidotransferase</fullName>
    </recommendedName>
</protein>
<dbReference type="InterPro" id="IPR040707">
    <property type="entry name" value="FGAR-AT_N"/>
</dbReference>
<dbReference type="Pfam" id="PF02769">
    <property type="entry name" value="AIRS_C"/>
    <property type="match status" value="2"/>
</dbReference>
<dbReference type="Pfam" id="PF18076">
    <property type="entry name" value="FGAR-AT_N"/>
    <property type="match status" value="1"/>
</dbReference>
<evidence type="ECO:0000256" key="2">
    <source>
        <dbReference type="ARBA" id="ARBA00022741"/>
    </source>
</evidence>
<dbReference type="GO" id="GO:0005524">
    <property type="term" value="F:ATP binding"/>
    <property type="evidence" value="ECO:0007669"/>
    <property type="project" value="UniProtKB-KW"/>
</dbReference>
<dbReference type="SUPFAM" id="SSF52317">
    <property type="entry name" value="Class I glutamine amidotransferase-like"/>
    <property type="match status" value="1"/>
</dbReference>
<feature type="domain" description="PurM-like C-terminal" evidence="6">
    <location>
        <begin position="362"/>
        <end position="510"/>
    </location>
</feature>
<keyword evidence="10" id="KW-1185">Reference proteome</keyword>
<keyword evidence="2" id="KW-0547">Nucleotide-binding</keyword>
<dbReference type="PANTHER" id="PTHR10099">
    <property type="entry name" value="PHOSPHORIBOSYLFORMYLGLYCINAMIDINE SYNTHASE"/>
    <property type="match status" value="1"/>
</dbReference>
<dbReference type="SUPFAM" id="SSF55326">
    <property type="entry name" value="PurM N-terminal domain-like"/>
    <property type="match status" value="2"/>
</dbReference>
<dbReference type="SMART" id="SM01211">
    <property type="entry name" value="GATase_5"/>
    <property type="match status" value="1"/>
</dbReference>
<dbReference type="SUPFAM" id="SSF56042">
    <property type="entry name" value="PurM C-terminal domain-like"/>
    <property type="match status" value="2"/>
</dbReference>
<feature type="chain" id="PRO_5043484200" description="Formylglycinamide ribotide amidotransferase" evidence="5">
    <location>
        <begin position="21"/>
        <end position="1277"/>
    </location>
</feature>
<keyword evidence="5" id="KW-0732">Signal</keyword>
<dbReference type="InterPro" id="IPR036921">
    <property type="entry name" value="PurM-like_N_sf"/>
</dbReference>
<gene>
    <name evidence="9" type="primary">ga13229</name>
    <name evidence="9" type="ORF">PR202_ga13229</name>
</gene>
<dbReference type="PANTHER" id="PTHR10099:SF1">
    <property type="entry name" value="PHOSPHORIBOSYLFORMYLGLYCINAMIDINE SYNTHASE"/>
    <property type="match status" value="1"/>
</dbReference>
<evidence type="ECO:0008006" key="11">
    <source>
        <dbReference type="Google" id="ProtNLM"/>
    </source>
</evidence>
<dbReference type="Pfam" id="PF13507">
    <property type="entry name" value="GATase_5"/>
    <property type="match status" value="1"/>
</dbReference>
<reference evidence="9" key="1">
    <citation type="journal article" date="2018" name="DNA Res.">
        <title>Multiple hybrid de novo genome assembly of finger millet, an orphan allotetraploid crop.</title>
        <authorList>
            <person name="Hatakeyama M."/>
            <person name="Aluri S."/>
            <person name="Balachadran M.T."/>
            <person name="Sivarajan S.R."/>
            <person name="Patrignani A."/>
            <person name="Gruter S."/>
            <person name="Poveda L."/>
            <person name="Shimizu-Inatsugi R."/>
            <person name="Baeten J."/>
            <person name="Francoijs K.J."/>
            <person name="Nataraja K.N."/>
            <person name="Reddy Y.A.N."/>
            <person name="Phadnis S."/>
            <person name="Ravikumar R.L."/>
            <person name="Schlapbach R."/>
            <person name="Sreeman S.M."/>
            <person name="Shimizu K.K."/>
        </authorList>
    </citation>
    <scope>NUCLEOTIDE SEQUENCE</scope>
</reference>
<organism evidence="9 10">
    <name type="scientific">Eleusine coracana subsp. coracana</name>
    <dbReference type="NCBI Taxonomy" id="191504"/>
    <lineage>
        <taxon>Eukaryota</taxon>
        <taxon>Viridiplantae</taxon>
        <taxon>Streptophyta</taxon>
        <taxon>Embryophyta</taxon>
        <taxon>Tracheophyta</taxon>
        <taxon>Spermatophyta</taxon>
        <taxon>Magnoliopsida</taxon>
        <taxon>Liliopsida</taxon>
        <taxon>Poales</taxon>
        <taxon>Poaceae</taxon>
        <taxon>PACMAD clade</taxon>
        <taxon>Chloridoideae</taxon>
        <taxon>Cynodonteae</taxon>
        <taxon>Eleusininae</taxon>
        <taxon>Eleusine</taxon>
    </lineage>
</organism>
<evidence type="ECO:0000256" key="4">
    <source>
        <dbReference type="ARBA" id="ARBA00022840"/>
    </source>
</evidence>